<reference evidence="1 2" key="1">
    <citation type="submission" date="2016-07" db="EMBL/GenBank/DDBJ databases">
        <title>Multi-omics approach to identify versatile polysaccharide utilization systems of a marine flavobacterium Gramella flava.</title>
        <authorList>
            <person name="Tang K."/>
        </authorList>
    </citation>
    <scope>NUCLEOTIDE SEQUENCE [LARGE SCALE GENOMIC DNA]</scope>
    <source>
        <strain evidence="1 2">JLT2011</strain>
    </source>
</reference>
<organism evidence="1 2">
    <name type="scientific">Christiangramia flava JLT2011</name>
    <dbReference type="NCBI Taxonomy" id="1229726"/>
    <lineage>
        <taxon>Bacteria</taxon>
        <taxon>Pseudomonadati</taxon>
        <taxon>Bacteroidota</taxon>
        <taxon>Flavobacteriia</taxon>
        <taxon>Flavobacteriales</taxon>
        <taxon>Flavobacteriaceae</taxon>
        <taxon>Christiangramia</taxon>
    </lineage>
</organism>
<dbReference type="KEGG" id="gfl:GRFL_2703"/>
<accession>A0A1L7I750</accession>
<evidence type="ECO:0000313" key="2">
    <source>
        <dbReference type="Proteomes" id="UP000186230"/>
    </source>
</evidence>
<dbReference type="Proteomes" id="UP000186230">
    <property type="component" value="Chromosome"/>
</dbReference>
<name>A0A1L7I750_9FLAO</name>
<protein>
    <submittedName>
        <fullName evidence="1">Uncharacterized protein</fullName>
    </submittedName>
</protein>
<dbReference type="EMBL" id="CP016359">
    <property type="protein sequence ID" value="APU69427.1"/>
    <property type="molecule type" value="Genomic_DNA"/>
</dbReference>
<dbReference type="AlphaFoldDB" id="A0A1L7I750"/>
<evidence type="ECO:0000313" key="1">
    <source>
        <dbReference type="EMBL" id="APU69427.1"/>
    </source>
</evidence>
<sequence>MPKKALKEMGSLKSIKLEEIKCMTVANAEIIKISTIIILKG</sequence>
<keyword evidence="2" id="KW-1185">Reference proteome</keyword>
<proteinExistence type="predicted"/>
<gene>
    <name evidence="1" type="ORF">GRFL_2703</name>
</gene>